<feature type="transmembrane region" description="Helical" evidence="14">
    <location>
        <begin position="351"/>
        <end position="372"/>
    </location>
</feature>
<feature type="transmembrane region" description="Helical" evidence="14">
    <location>
        <begin position="621"/>
        <end position="639"/>
    </location>
</feature>
<feature type="transmembrane region" description="Helical" evidence="14">
    <location>
        <begin position="49"/>
        <end position="66"/>
    </location>
</feature>
<dbReference type="PROSITE" id="PS50850">
    <property type="entry name" value="MFS"/>
    <property type="match status" value="1"/>
</dbReference>
<evidence type="ECO:0000313" key="16">
    <source>
        <dbReference type="EMBL" id="ROW00451.1"/>
    </source>
</evidence>
<dbReference type="PANTHER" id="PTHR43791:SF78">
    <property type="entry name" value="TRANSPORTER, PUTATIVE (AFU_ORTHOLOGUE AFUA_3G01370)-RELATED"/>
    <property type="match status" value="1"/>
</dbReference>
<feature type="transmembrane region" description="Helical" evidence="14">
    <location>
        <begin position="214"/>
        <end position="236"/>
    </location>
</feature>
<feature type="transmembrane region" description="Helical" evidence="14">
    <location>
        <begin position="410"/>
        <end position="429"/>
    </location>
</feature>
<evidence type="ECO:0000256" key="7">
    <source>
        <dbReference type="ARBA" id="ARBA00022692"/>
    </source>
</evidence>
<dbReference type="Pfam" id="PF04387">
    <property type="entry name" value="PTPLA"/>
    <property type="match status" value="1"/>
</dbReference>
<evidence type="ECO:0000256" key="8">
    <source>
        <dbReference type="ARBA" id="ARBA00022832"/>
    </source>
</evidence>
<dbReference type="EC" id="4.2.1.134" evidence="4"/>
<evidence type="ECO:0000256" key="6">
    <source>
        <dbReference type="ARBA" id="ARBA00022516"/>
    </source>
</evidence>
<gene>
    <name evidence="16" type="ORF">VPNG_07946</name>
</gene>
<evidence type="ECO:0000256" key="9">
    <source>
        <dbReference type="ARBA" id="ARBA00022989"/>
    </source>
</evidence>
<feature type="transmembrane region" description="Helical" evidence="14">
    <location>
        <begin position="441"/>
        <end position="464"/>
    </location>
</feature>
<dbReference type="GO" id="GO:0016020">
    <property type="term" value="C:membrane"/>
    <property type="evidence" value="ECO:0007669"/>
    <property type="project" value="UniProtKB-SubCell"/>
</dbReference>
<keyword evidence="9 14" id="KW-1133">Transmembrane helix</keyword>
<dbReference type="AlphaFoldDB" id="A0A423WAY4"/>
<dbReference type="PANTHER" id="PTHR43791">
    <property type="entry name" value="PERMEASE-RELATED"/>
    <property type="match status" value="1"/>
</dbReference>
<dbReference type="SUPFAM" id="SSF103473">
    <property type="entry name" value="MFS general substrate transporter"/>
    <property type="match status" value="1"/>
</dbReference>
<dbReference type="FunFam" id="1.20.1250.20:FF:000013">
    <property type="entry name" value="MFS general substrate transporter"/>
    <property type="match status" value="1"/>
</dbReference>
<comment type="caution">
    <text evidence="16">The sequence shown here is derived from an EMBL/GenBank/DDBJ whole genome shotgun (WGS) entry which is preliminary data.</text>
</comment>
<dbReference type="EMBL" id="LKEB01000056">
    <property type="protein sequence ID" value="ROW00451.1"/>
    <property type="molecule type" value="Genomic_DNA"/>
</dbReference>
<feature type="transmembrane region" description="Helical" evidence="14">
    <location>
        <begin position="692"/>
        <end position="709"/>
    </location>
</feature>
<evidence type="ECO:0000256" key="4">
    <source>
        <dbReference type="ARBA" id="ARBA00013122"/>
    </source>
</evidence>
<dbReference type="Gene3D" id="1.20.1250.20">
    <property type="entry name" value="MFS general substrate transporter like domains"/>
    <property type="match status" value="1"/>
</dbReference>
<protein>
    <recommendedName>
        <fullName evidence="4">very-long-chain (3R)-3-hydroxyacyl-CoA dehydratase</fullName>
        <ecNumber evidence="4">4.2.1.134</ecNumber>
    </recommendedName>
</protein>
<feature type="transmembrane region" description="Helical" evidence="14">
    <location>
        <begin position="378"/>
        <end position="398"/>
    </location>
</feature>
<comment type="subcellular location">
    <subcellularLocation>
        <location evidence="1">Membrane</location>
        <topology evidence="1">Multi-pass membrane protein</topology>
    </subcellularLocation>
</comment>
<evidence type="ECO:0000256" key="3">
    <source>
        <dbReference type="ARBA" id="ARBA00007811"/>
    </source>
</evidence>
<keyword evidence="6" id="KW-0444">Lipid biosynthesis</keyword>
<dbReference type="UniPathway" id="UPA00094"/>
<name>A0A423WAY4_9PEZI</name>
<evidence type="ECO:0000256" key="13">
    <source>
        <dbReference type="ARBA" id="ARBA00023239"/>
    </source>
</evidence>
<feature type="transmembrane region" description="Helical" evidence="14">
    <location>
        <begin position="121"/>
        <end position="138"/>
    </location>
</feature>
<dbReference type="InterPro" id="IPR007482">
    <property type="entry name" value="Tyr_Pase-like_PTPLA"/>
</dbReference>
<feature type="transmembrane region" description="Helical" evidence="14">
    <location>
        <begin position="721"/>
        <end position="740"/>
    </location>
</feature>
<keyword evidence="13" id="KW-0456">Lyase</keyword>
<evidence type="ECO:0000256" key="10">
    <source>
        <dbReference type="ARBA" id="ARBA00023098"/>
    </source>
</evidence>
<reference evidence="16 17" key="1">
    <citation type="submission" date="2015-09" db="EMBL/GenBank/DDBJ databases">
        <title>Host preference determinants of Valsa canker pathogens revealed by comparative genomics.</title>
        <authorList>
            <person name="Yin Z."/>
            <person name="Huang L."/>
        </authorList>
    </citation>
    <scope>NUCLEOTIDE SEQUENCE [LARGE SCALE GENOMIC DNA]</scope>
    <source>
        <strain evidence="16 17">SXYLt</strain>
    </source>
</reference>
<proteinExistence type="inferred from homology"/>
<keyword evidence="10" id="KW-0443">Lipid metabolism</keyword>
<keyword evidence="7 14" id="KW-0812">Transmembrane</keyword>
<comment type="similarity">
    <text evidence="3">Belongs to the very long-chain fatty acids dehydratase HACD family.</text>
</comment>
<evidence type="ECO:0000256" key="2">
    <source>
        <dbReference type="ARBA" id="ARBA00005194"/>
    </source>
</evidence>
<dbReference type="Proteomes" id="UP000285146">
    <property type="component" value="Unassembled WGS sequence"/>
</dbReference>
<feature type="transmembrane region" description="Helical" evidence="14">
    <location>
        <begin position="144"/>
        <end position="168"/>
    </location>
</feature>
<evidence type="ECO:0000256" key="1">
    <source>
        <dbReference type="ARBA" id="ARBA00004141"/>
    </source>
</evidence>
<keyword evidence="11 14" id="KW-0472">Membrane</keyword>
<dbReference type="InParanoid" id="A0A423WAY4"/>
<accession>A0A423WAY4</accession>
<dbReference type="GO" id="GO:0102158">
    <property type="term" value="F:very-long-chain (3R)-3-hydroxyacyl-CoA dehydratase activity"/>
    <property type="evidence" value="ECO:0007669"/>
    <property type="project" value="UniProtKB-EC"/>
</dbReference>
<evidence type="ECO:0000313" key="17">
    <source>
        <dbReference type="Proteomes" id="UP000285146"/>
    </source>
</evidence>
<dbReference type="FunFam" id="1.20.1250.20:FF:000057">
    <property type="entry name" value="MFS general substrate transporter"/>
    <property type="match status" value="1"/>
</dbReference>
<dbReference type="GO" id="GO:0006633">
    <property type="term" value="P:fatty acid biosynthetic process"/>
    <property type="evidence" value="ECO:0007669"/>
    <property type="project" value="UniProtKB-UniPathway"/>
</dbReference>
<dbReference type="Pfam" id="PF07690">
    <property type="entry name" value="MFS_1"/>
    <property type="match status" value="1"/>
</dbReference>
<feature type="transmembrane region" description="Helical" evidence="14">
    <location>
        <begin position="590"/>
        <end position="609"/>
    </location>
</feature>
<evidence type="ECO:0000256" key="14">
    <source>
        <dbReference type="SAM" id="Phobius"/>
    </source>
</evidence>
<evidence type="ECO:0000256" key="11">
    <source>
        <dbReference type="ARBA" id="ARBA00023136"/>
    </source>
</evidence>
<dbReference type="InterPro" id="IPR011701">
    <property type="entry name" value="MFS"/>
</dbReference>
<keyword evidence="17" id="KW-1185">Reference proteome</keyword>
<keyword evidence="5" id="KW-0813">Transport</keyword>
<comment type="pathway">
    <text evidence="2">Lipid metabolism; fatty acid biosynthesis.</text>
</comment>
<feature type="transmembrane region" description="Helical" evidence="14">
    <location>
        <begin position="557"/>
        <end position="584"/>
    </location>
</feature>
<keyword evidence="12" id="KW-0275">Fatty acid biosynthesis</keyword>
<dbReference type="OrthoDB" id="2250022at2759"/>
<feature type="transmembrane region" description="Helical" evidence="14">
    <location>
        <begin position="320"/>
        <end position="339"/>
    </location>
</feature>
<feature type="transmembrane region" description="Helical" evidence="14">
    <location>
        <begin position="180"/>
        <end position="202"/>
    </location>
</feature>
<evidence type="ECO:0000256" key="5">
    <source>
        <dbReference type="ARBA" id="ARBA00022448"/>
    </source>
</evidence>
<evidence type="ECO:0000259" key="15">
    <source>
        <dbReference type="PROSITE" id="PS50850"/>
    </source>
</evidence>
<dbReference type="GO" id="GO:0022857">
    <property type="term" value="F:transmembrane transporter activity"/>
    <property type="evidence" value="ECO:0007669"/>
    <property type="project" value="InterPro"/>
</dbReference>
<evidence type="ECO:0000256" key="12">
    <source>
        <dbReference type="ARBA" id="ARBA00023160"/>
    </source>
</evidence>
<organism evidence="16 17">
    <name type="scientific">Cytospora leucostoma</name>
    <dbReference type="NCBI Taxonomy" id="1230097"/>
    <lineage>
        <taxon>Eukaryota</taxon>
        <taxon>Fungi</taxon>
        <taxon>Dikarya</taxon>
        <taxon>Ascomycota</taxon>
        <taxon>Pezizomycotina</taxon>
        <taxon>Sordariomycetes</taxon>
        <taxon>Sordariomycetidae</taxon>
        <taxon>Diaporthales</taxon>
        <taxon>Cytosporaceae</taxon>
        <taxon>Cytospora</taxon>
    </lineage>
</organism>
<dbReference type="InterPro" id="IPR020846">
    <property type="entry name" value="MFS_dom"/>
</dbReference>
<feature type="transmembrane region" description="Helical" evidence="14">
    <location>
        <begin position="651"/>
        <end position="671"/>
    </location>
</feature>
<sequence>MGDKIDATPVAEHIHDHDLVSDEKVELADHLRALSPEELVVEKKLRRKVDLLIMPLCVLIYLMNYIDRNNYAAARLQGLEADLGMTDEQYQIGLSTLFVGYVLMQIPSNAMLNYIGRPSKYIGFFTVVWGLVSLLTSQVKSPGGIIACRFILGFVEAPFFPGILFYLSKWYTKKELSLRMAIFYSGSLISGAFGNLIAAGILNGLAGERGYTAWQWLYIVEGSITMVLGMLTMIILPDFPETWKRLSEDERRVASRRLALEHAEVDIDEKGGMSQLRGIKLALTDPKTYLLAAAYHGQNGAAGIQNYFPTLTETIASDHIHALLLCAPPYIFMVLWTYAHCRISDRVGKRFWFFIYPIPITIIGYIVFMTSSNFGARYFSLFLMVFVFALNGILFAWISSSIPRPPAKRAAALAFINSIGNGASIWTPFTYKSRDAPHYKPALGICIGLQCIAAASAISLRFLLIRHNKRLERMQNEDSTLTPRDLKILERTAEIEGVTLAEARAIQKNYRYVPVEIQITTYLDHHGPQRVIQTNPSSSVVAFGASMGVLEGKFPQWAYLIGYNTISAILWDAVFSSAAVVALTNGLDKVYPALRTWVLVAQTFAVLDIVHCTTGLVHAQLLTTLVQVAGRLTILWIVIEPYPSAALSPFYAWMVMAWSAADFMRYVYYAIKLVGGHQYHNMTWLRYSAFQILYPIGIAAEFGVVYNAISEAFRLGHNGHAWQYIAAAALYIPAVPTLYIHMRQQRRKVLAAKKR</sequence>
<feature type="domain" description="Major facilitator superfamily (MFS) profile" evidence="15">
    <location>
        <begin position="53"/>
        <end position="471"/>
    </location>
</feature>
<keyword evidence="8" id="KW-0276">Fatty acid metabolism</keyword>
<dbReference type="InterPro" id="IPR036259">
    <property type="entry name" value="MFS_trans_sf"/>
</dbReference>